<dbReference type="Pfam" id="PF00625">
    <property type="entry name" value="Guanylate_kin"/>
    <property type="match status" value="1"/>
</dbReference>
<feature type="region of interest" description="Disordered" evidence="1">
    <location>
        <begin position="82"/>
        <end position="106"/>
    </location>
</feature>
<keyword evidence="4" id="KW-1185">Reference proteome</keyword>
<evidence type="ECO:0000256" key="1">
    <source>
        <dbReference type="SAM" id="MobiDB-lite"/>
    </source>
</evidence>
<name>A0A158QGJ0_RODNA</name>
<sequence length="217" mass="24624">TTASNSTTTTTTTSAGALRRQPRWKECASFLFGEVAFSAYEEVIRVRDFHHRSLVILGAHGVGRRALRKALVRSRPDLFAPVIPRKPNSAPLSNEDTTRKPESHERNGEHYYFVQEEEMAADIVNREFLEYGQRKNILYGIRLDSIRSVMTTGRLPVLDVEPRALRILRSAEFAPLIVLLVPPPLNRLLSQDGQRENLVSLTSSLFNTNYHFICVSF</sequence>
<dbReference type="OrthoDB" id="336747at2759"/>
<feature type="domain" description="Guanylate kinase-like" evidence="2">
    <location>
        <begin position="51"/>
        <end position="217"/>
    </location>
</feature>
<dbReference type="WBParaSite" id="HNAJ_0000015901-mRNA-1">
    <property type="protein sequence ID" value="HNAJ_0000015901-mRNA-1"/>
    <property type="gene ID" value="HNAJ_0000015901"/>
</dbReference>
<dbReference type="STRING" id="102285.A0A158QGJ0"/>
<dbReference type="AlphaFoldDB" id="A0A158QGJ0"/>
<reference evidence="3 4" key="2">
    <citation type="submission" date="2018-11" db="EMBL/GenBank/DDBJ databases">
        <authorList>
            <consortium name="Pathogen Informatics"/>
        </authorList>
    </citation>
    <scope>NUCLEOTIDE SEQUENCE [LARGE SCALE GENOMIC DNA]</scope>
</reference>
<gene>
    <name evidence="3" type="ORF">HNAJ_LOCUS160</name>
</gene>
<reference evidence="5" key="1">
    <citation type="submission" date="2016-04" db="UniProtKB">
        <authorList>
            <consortium name="WormBaseParasite"/>
        </authorList>
    </citation>
    <scope>IDENTIFICATION</scope>
</reference>
<protein>
    <submittedName>
        <fullName evidence="5">Guanylate kinase-like domain-containing protein</fullName>
    </submittedName>
</protein>
<dbReference type="InterPro" id="IPR008145">
    <property type="entry name" value="GK/Ca_channel_bsu"/>
</dbReference>
<dbReference type="EMBL" id="UZAE01000033">
    <property type="protein sequence ID" value="VDN96019.1"/>
    <property type="molecule type" value="Genomic_DNA"/>
</dbReference>
<dbReference type="InterPro" id="IPR008144">
    <property type="entry name" value="Guanylate_kin-like_dom"/>
</dbReference>
<dbReference type="SUPFAM" id="SSF52540">
    <property type="entry name" value="P-loop containing nucleoside triphosphate hydrolases"/>
    <property type="match status" value="1"/>
</dbReference>
<evidence type="ECO:0000313" key="4">
    <source>
        <dbReference type="Proteomes" id="UP000278807"/>
    </source>
</evidence>
<dbReference type="InterPro" id="IPR050716">
    <property type="entry name" value="MAGUK"/>
</dbReference>
<dbReference type="PROSITE" id="PS50052">
    <property type="entry name" value="GUANYLATE_KINASE_2"/>
    <property type="match status" value="1"/>
</dbReference>
<accession>A0A158QGJ0</accession>
<dbReference type="Proteomes" id="UP000278807">
    <property type="component" value="Unassembled WGS sequence"/>
</dbReference>
<proteinExistence type="predicted"/>
<dbReference type="InterPro" id="IPR027417">
    <property type="entry name" value="P-loop_NTPase"/>
</dbReference>
<feature type="compositionally biased region" description="Basic and acidic residues" evidence="1">
    <location>
        <begin position="96"/>
        <end position="106"/>
    </location>
</feature>
<dbReference type="Gene3D" id="3.40.50.300">
    <property type="entry name" value="P-loop containing nucleotide triphosphate hydrolases"/>
    <property type="match status" value="1"/>
</dbReference>
<dbReference type="PANTHER" id="PTHR23122">
    <property type="entry name" value="MEMBRANE-ASSOCIATED GUANYLATE KINASE MAGUK"/>
    <property type="match status" value="1"/>
</dbReference>
<evidence type="ECO:0000313" key="5">
    <source>
        <dbReference type="WBParaSite" id="HNAJ_0000015901-mRNA-1"/>
    </source>
</evidence>
<organism evidence="5">
    <name type="scientific">Rodentolepis nana</name>
    <name type="common">Dwarf tapeworm</name>
    <name type="synonym">Hymenolepis nana</name>
    <dbReference type="NCBI Taxonomy" id="102285"/>
    <lineage>
        <taxon>Eukaryota</taxon>
        <taxon>Metazoa</taxon>
        <taxon>Spiralia</taxon>
        <taxon>Lophotrochozoa</taxon>
        <taxon>Platyhelminthes</taxon>
        <taxon>Cestoda</taxon>
        <taxon>Eucestoda</taxon>
        <taxon>Cyclophyllidea</taxon>
        <taxon>Hymenolepididae</taxon>
        <taxon>Rodentolepis</taxon>
    </lineage>
</organism>
<dbReference type="SMART" id="SM00072">
    <property type="entry name" value="GuKc"/>
    <property type="match status" value="1"/>
</dbReference>
<evidence type="ECO:0000259" key="2">
    <source>
        <dbReference type="PROSITE" id="PS50052"/>
    </source>
</evidence>
<evidence type="ECO:0000313" key="3">
    <source>
        <dbReference type="EMBL" id="VDN96019.1"/>
    </source>
</evidence>